<dbReference type="Proteomes" id="UP000595437">
    <property type="component" value="Chromosome 12"/>
</dbReference>
<gene>
    <name evidence="2" type="ORF">FKW44_017924</name>
</gene>
<dbReference type="AlphaFoldDB" id="A0A7T8GU42"/>
<evidence type="ECO:0000256" key="1">
    <source>
        <dbReference type="SAM" id="MobiDB-lite"/>
    </source>
</evidence>
<dbReference type="EMBL" id="CP045901">
    <property type="protein sequence ID" value="QQP37606.1"/>
    <property type="molecule type" value="Genomic_DNA"/>
</dbReference>
<accession>A0A7T8GU42</accession>
<evidence type="ECO:0000313" key="2">
    <source>
        <dbReference type="EMBL" id="QQP37606.1"/>
    </source>
</evidence>
<evidence type="ECO:0000313" key="3">
    <source>
        <dbReference type="Proteomes" id="UP000595437"/>
    </source>
</evidence>
<feature type="region of interest" description="Disordered" evidence="1">
    <location>
        <begin position="43"/>
        <end position="84"/>
    </location>
</feature>
<name>A0A7T8GU42_CALRO</name>
<sequence length="119" mass="12127">MNRQLGGSMPNCSANSACSSRRSSRGSAVSASYIMMGGGGYHSGASSLPGSRRESINSILNPASMGPGASYESSSNQPNTAGSILQSIGSGVVGAASSFYNTTASTPSRYRKARLRPQI</sequence>
<reference evidence="3" key="1">
    <citation type="submission" date="2021-01" db="EMBL/GenBank/DDBJ databases">
        <title>Caligus Genome Assembly.</title>
        <authorList>
            <person name="Gallardo-Escarate C."/>
        </authorList>
    </citation>
    <scope>NUCLEOTIDE SEQUENCE [LARGE SCALE GENOMIC DNA]</scope>
</reference>
<keyword evidence="3" id="KW-1185">Reference proteome</keyword>
<feature type="compositionally biased region" description="Polar residues" evidence="1">
    <location>
        <begin position="71"/>
        <end position="84"/>
    </location>
</feature>
<protein>
    <submittedName>
        <fullName evidence="2">Uncharacterized protein</fullName>
    </submittedName>
</protein>
<feature type="region of interest" description="Disordered" evidence="1">
    <location>
        <begin position="1"/>
        <end position="25"/>
    </location>
</feature>
<feature type="compositionally biased region" description="Low complexity" evidence="1">
    <location>
        <begin position="13"/>
        <end position="25"/>
    </location>
</feature>
<organism evidence="2 3">
    <name type="scientific">Caligus rogercresseyi</name>
    <name type="common">Sea louse</name>
    <dbReference type="NCBI Taxonomy" id="217165"/>
    <lineage>
        <taxon>Eukaryota</taxon>
        <taxon>Metazoa</taxon>
        <taxon>Ecdysozoa</taxon>
        <taxon>Arthropoda</taxon>
        <taxon>Crustacea</taxon>
        <taxon>Multicrustacea</taxon>
        <taxon>Hexanauplia</taxon>
        <taxon>Copepoda</taxon>
        <taxon>Siphonostomatoida</taxon>
        <taxon>Caligidae</taxon>
        <taxon>Caligus</taxon>
    </lineage>
</organism>
<proteinExistence type="predicted"/>